<dbReference type="FunFam" id="3.40.50.300:FF:000137">
    <property type="entry name" value="Replication-associated recombination protein A"/>
    <property type="match status" value="1"/>
</dbReference>
<dbReference type="GO" id="GO:0005524">
    <property type="term" value="F:ATP binding"/>
    <property type="evidence" value="ECO:0007669"/>
    <property type="project" value="UniProtKB-KW"/>
</dbReference>
<evidence type="ECO:0000256" key="2">
    <source>
        <dbReference type="ARBA" id="ARBA00008959"/>
    </source>
</evidence>
<dbReference type="InterPro" id="IPR003959">
    <property type="entry name" value="ATPase_AAA_core"/>
</dbReference>
<dbReference type="Pfam" id="PF16193">
    <property type="entry name" value="AAA_assoc_2"/>
    <property type="match status" value="1"/>
</dbReference>
<dbReference type="InterPro" id="IPR051314">
    <property type="entry name" value="AAA_ATPase_RarA/MGS1/WRNIP1"/>
</dbReference>
<protein>
    <recommendedName>
        <fullName evidence="6">AAA+ ATPase domain-containing protein</fullName>
    </recommendedName>
</protein>
<evidence type="ECO:0000313" key="7">
    <source>
        <dbReference type="EMBL" id="OGY08685.1"/>
    </source>
</evidence>
<feature type="domain" description="AAA+ ATPase" evidence="6">
    <location>
        <begin position="42"/>
        <end position="170"/>
    </location>
</feature>
<evidence type="ECO:0000256" key="5">
    <source>
        <dbReference type="ARBA" id="ARBA00022840"/>
    </source>
</evidence>
<evidence type="ECO:0000259" key="6">
    <source>
        <dbReference type="SMART" id="SM00382"/>
    </source>
</evidence>
<dbReference type="InterPro" id="IPR003593">
    <property type="entry name" value="AAA+_ATPase"/>
</dbReference>
<comment type="caution">
    <text evidence="7">The sequence shown here is derived from an EMBL/GenBank/DDBJ whole genome shotgun (WGS) entry which is preliminary data.</text>
</comment>
<gene>
    <name evidence="7" type="ORF">A2782_04170</name>
</gene>
<name>A0A1G1V032_9BACT</name>
<dbReference type="CDD" id="cd18139">
    <property type="entry name" value="HLD_clamp_RarA"/>
    <property type="match status" value="1"/>
</dbReference>
<dbReference type="STRING" id="1797513.A2782_04170"/>
<dbReference type="FunFam" id="1.20.272.10:FF:000001">
    <property type="entry name" value="Putative AAA family ATPase"/>
    <property type="match status" value="1"/>
</dbReference>
<dbReference type="Pfam" id="PF12002">
    <property type="entry name" value="MgsA_C"/>
    <property type="match status" value="1"/>
</dbReference>
<sequence>MPQPLAERLRPQTLADYVGQEHLVGENSILPKLLANAKKTGQFPSLIFWGPPGTGKTTLARIIAKELDTQFFEFSAVNASTKDIEQVIPKERGMNSANAQLTLETKDEKKPPLVFLDEIHRFNKAQQDKLLPHVERGNLTFIGATTENPSFEVIGPLLSRTRVLVLNQHTEQDLENILNRAKKHLGVTLDKDAHNFLIESSNGDARVLLNVLEIASSLGAPRNDVTATQSETNGKQSLSLSTVEQALQKRQLSFDLKGEEYYNVISALHKSIRGSDPNAALYWLARMLEAGQDPLYIARRLIRAASEDIGLADPQALVLANSTFEACNKIGMPECNVILAELVGYLARAQKSNALYLAYGEAAKDVHAYGNLPVPMHIRNLPRLPGGKAGAPTKLMKELGYGKGYNYSHSPTGEKKEGIDYLPEKLKNKKYLKSPNFGDKMRS</sequence>
<dbReference type="GO" id="GO:0000731">
    <property type="term" value="P:DNA synthesis involved in DNA repair"/>
    <property type="evidence" value="ECO:0007669"/>
    <property type="project" value="TreeGrafter"/>
</dbReference>
<dbReference type="InterPro" id="IPR032423">
    <property type="entry name" value="AAA_assoc_2"/>
</dbReference>
<keyword evidence="4" id="KW-0547">Nucleotide-binding</keyword>
<dbReference type="AlphaFoldDB" id="A0A1G1V032"/>
<reference evidence="7 8" key="1">
    <citation type="journal article" date="2016" name="Nat. Commun.">
        <title>Thousands of microbial genomes shed light on interconnected biogeochemical processes in an aquifer system.</title>
        <authorList>
            <person name="Anantharaman K."/>
            <person name="Brown C.T."/>
            <person name="Hug L.A."/>
            <person name="Sharon I."/>
            <person name="Castelle C.J."/>
            <person name="Probst A.J."/>
            <person name="Thomas B.C."/>
            <person name="Singh A."/>
            <person name="Wilkins M.J."/>
            <person name="Karaoz U."/>
            <person name="Brodie E.L."/>
            <person name="Williams K.H."/>
            <person name="Hubbard S.S."/>
            <person name="Banfield J.F."/>
        </authorList>
    </citation>
    <scope>NUCLEOTIDE SEQUENCE [LARGE SCALE GENOMIC DNA]</scope>
</reference>
<dbReference type="InterPro" id="IPR008921">
    <property type="entry name" value="DNA_pol3_clamp-load_cplx_C"/>
</dbReference>
<evidence type="ECO:0000313" key="8">
    <source>
        <dbReference type="Proteomes" id="UP000177967"/>
    </source>
</evidence>
<dbReference type="Pfam" id="PF00004">
    <property type="entry name" value="AAA"/>
    <property type="match status" value="1"/>
</dbReference>
<dbReference type="Gene3D" id="1.10.8.60">
    <property type="match status" value="1"/>
</dbReference>
<dbReference type="PANTHER" id="PTHR13779:SF7">
    <property type="entry name" value="ATPASE WRNIP1"/>
    <property type="match status" value="1"/>
</dbReference>
<dbReference type="Gene3D" id="1.10.3710.10">
    <property type="entry name" value="DNA polymerase III clamp loader subunits, C-terminal domain"/>
    <property type="match status" value="1"/>
</dbReference>
<dbReference type="SUPFAM" id="SSF48019">
    <property type="entry name" value="post-AAA+ oligomerization domain-like"/>
    <property type="match status" value="1"/>
</dbReference>
<keyword evidence="5" id="KW-0067">ATP-binding</keyword>
<dbReference type="GO" id="GO:0008047">
    <property type="term" value="F:enzyme activator activity"/>
    <property type="evidence" value="ECO:0007669"/>
    <property type="project" value="TreeGrafter"/>
</dbReference>
<dbReference type="SUPFAM" id="SSF52540">
    <property type="entry name" value="P-loop containing nucleoside triphosphate hydrolases"/>
    <property type="match status" value="1"/>
</dbReference>
<accession>A0A1G1V032</accession>
<dbReference type="Gene3D" id="3.40.50.300">
    <property type="entry name" value="P-loop containing nucleotide triphosphate hydrolases"/>
    <property type="match status" value="1"/>
</dbReference>
<dbReference type="InterPro" id="IPR021886">
    <property type="entry name" value="MgsA_C"/>
</dbReference>
<dbReference type="GO" id="GO:0017116">
    <property type="term" value="F:single-stranded DNA helicase activity"/>
    <property type="evidence" value="ECO:0007669"/>
    <property type="project" value="TreeGrafter"/>
</dbReference>
<evidence type="ECO:0000256" key="4">
    <source>
        <dbReference type="ARBA" id="ARBA00022741"/>
    </source>
</evidence>
<dbReference type="SMART" id="SM00382">
    <property type="entry name" value="AAA"/>
    <property type="match status" value="1"/>
</dbReference>
<dbReference type="CDD" id="cd00009">
    <property type="entry name" value="AAA"/>
    <property type="match status" value="1"/>
</dbReference>
<dbReference type="Proteomes" id="UP000177967">
    <property type="component" value="Unassembled WGS sequence"/>
</dbReference>
<dbReference type="PANTHER" id="PTHR13779">
    <property type="entry name" value="WERNER HELICASE-INTERACTING PROTEIN 1 FAMILY MEMBER"/>
    <property type="match status" value="1"/>
</dbReference>
<evidence type="ECO:0000256" key="1">
    <source>
        <dbReference type="ARBA" id="ARBA00002393"/>
    </source>
</evidence>
<dbReference type="GO" id="GO:0003677">
    <property type="term" value="F:DNA binding"/>
    <property type="evidence" value="ECO:0007669"/>
    <property type="project" value="InterPro"/>
</dbReference>
<proteinExistence type="inferred from homology"/>
<dbReference type="GO" id="GO:0006261">
    <property type="term" value="P:DNA-templated DNA replication"/>
    <property type="evidence" value="ECO:0007669"/>
    <property type="project" value="TreeGrafter"/>
</dbReference>
<evidence type="ECO:0000256" key="3">
    <source>
        <dbReference type="ARBA" id="ARBA00022705"/>
    </source>
</evidence>
<keyword evidence="3" id="KW-0235">DNA replication</keyword>
<dbReference type="Gene3D" id="1.20.272.10">
    <property type="match status" value="1"/>
</dbReference>
<comment type="similarity">
    <text evidence="2">Belongs to the AAA ATPase family. RarA/MGS1/WRNIP1 subfamily.</text>
</comment>
<dbReference type="EMBL" id="MHBW01000023">
    <property type="protein sequence ID" value="OGY08685.1"/>
    <property type="molecule type" value="Genomic_DNA"/>
</dbReference>
<comment type="function">
    <text evidence="1">DNA-dependent ATPase that plays important roles in cellular responses to stalled DNA replication processes.</text>
</comment>
<dbReference type="InterPro" id="IPR027417">
    <property type="entry name" value="P-loop_NTPase"/>
</dbReference>
<organism evidence="7 8">
    <name type="scientific">Candidatus Blackburnbacteria bacterium RIFCSPHIGHO2_01_FULL_43_15b</name>
    <dbReference type="NCBI Taxonomy" id="1797513"/>
    <lineage>
        <taxon>Bacteria</taxon>
        <taxon>Candidatus Blackburniibacteriota</taxon>
    </lineage>
</organism>
<dbReference type="GO" id="GO:0016887">
    <property type="term" value="F:ATP hydrolysis activity"/>
    <property type="evidence" value="ECO:0007669"/>
    <property type="project" value="InterPro"/>
</dbReference>